<evidence type="ECO:0000313" key="7">
    <source>
        <dbReference type="EMBL" id="PVD33443.1"/>
    </source>
</evidence>
<organism evidence="7 8">
    <name type="scientific">Pomacea canaliculata</name>
    <name type="common">Golden apple snail</name>
    <dbReference type="NCBI Taxonomy" id="400727"/>
    <lineage>
        <taxon>Eukaryota</taxon>
        <taxon>Metazoa</taxon>
        <taxon>Spiralia</taxon>
        <taxon>Lophotrochozoa</taxon>
        <taxon>Mollusca</taxon>
        <taxon>Gastropoda</taxon>
        <taxon>Caenogastropoda</taxon>
        <taxon>Architaenioglossa</taxon>
        <taxon>Ampullarioidea</taxon>
        <taxon>Ampullariidae</taxon>
        <taxon>Pomacea</taxon>
    </lineage>
</organism>
<dbReference type="AlphaFoldDB" id="A0A2T7PJ32"/>
<comment type="similarity">
    <text evidence="1">Belongs to the OSBP family.</text>
</comment>
<dbReference type="SUPFAM" id="SSF144000">
    <property type="entry name" value="Oxysterol-binding protein-like"/>
    <property type="match status" value="1"/>
</dbReference>
<dbReference type="PROSITE" id="PS50003">
    <property type="entry name" value="PH_DOMAIN"/>
    <property type="match status" value="1"/>
</dbReference>
<feature type="region of interest" description="Disordered" evidence="5">
    <location>
        <begin position="347"/>
        <end position="379"/>
    </location>
</feature>
<dbReference type="InterPro" id="IPR001849">
    <property type="entry name" value="PH_domain"/>
</dbReference>
<dbReference type="GO" id="GO:0006869">
    <property type="term" value="P:lipid transport"/>
    <property type="evidence" value="ECO:0007669"/>
    <property type="project" value="UniProtKB-KW"/>
</dbReference>
<keyword evidence="3" id="KW-0445">Lipid transport</keyword>
<dbReference type="EMBL" id="PZQS01000003">
    <property type="protein sequence ID" value="PVD33443.1"/>
    <property type="molecule type" value="Genomic_DNA"/>
</dbReference>
<reference evidence="7 8" key="1">
    <citation type="submission" date="2018-04" db="EMBL/GenBank/DDBJ databases">
        <title>The genome of golden apple snail Pomacea canaliculata provides insight into stress tolerance and invasive adaptation.</title>
        <authorList>
            <person name="Liu C."/>
            <person name="Liu B."/>
            <person name="Ren Y."/>
            <person name="Zhang Y."/>
            <person name="Wang H."/>
            <person name="Li S."/>
            <person name="Jiang F."/>
            <person name="Yin L."/>
            <person name="Zhang G."/>
            <person name="Qian W."/>
            <person name="Fan W."/>
        </authorList>
    </citation>
    <scope>NUCLEOTIDE SEQUENCE [LARGE SCALE GENOMIC DNA]</scope>
    <source>
        <strain evidence="7">SZHN2017</strain>
        <tissue evidence="7">Muscle</tissue>
    </source>
</reference>
<feature type="region of interest" description="Disordered" evidence="5">
    <location>
        <begin position="69"/>
        <end position="118"/>
    </location>
</feature>
<dbReference type="Pfam" id="PF01237">
    <property type="entry name" value="Oxysterol_BP"/>
    <property type="match status" value="1"/>
</dbReference>
<dbReference type="Pfam" id="PF00169">
    <property type="entry name" value="PH"/>
    <property type="match status" value="1"/>
</dbReference>
<name>A0A2T7PJ32_POMCA</name>
<evidence type="ECO:0000256" key="2">
    <source>
        <dbReference type="ARBA" id="ARBA00022448"/>
    </source>
</evidence>
<evidence type="ECO:0000256" key="1">
    <source>
        <dbReference type="ARBA" id="ARBA00008842"/>
    </source>
</evidence>
<dbReference type="OrthoDB" id="10053431at2759"/>
<dbReference type="Gene3D" id="2.30.29.30">
    <property type="entry name" value="Pleckstrin-homology domain (PH domain)/Phosphotyrosine-binding domain (PTB)"/>
    <property type="match status" value="1"/>
</dbReference>
<protein>
    <recommendedName>
        <fullName evidence="6">PH domain-containing protein</fullName>
    </recommendedName>
</protein>
<proteinExistence type="inferred from homology"/>
<dbReference type="GO" id="GO:0005829">
    <property type="term" value="C:cytosol"/>
    <property type="evidence" value="ECO:0007669"/>
    <property type="project" value="TreeGrafter"/>
</dbReference>
<feature type="domain" description="PH" evidence="6">
    <location>
        <begin position="139"/>
        <end position="258"/>
    </location>
</feature>
<evidence type="ECO:0000256" key="3">
    <source>
        <dbReference type="ARBA" id="ARBA00023055"/>
    </source>
</evidence>
<dbReference type="GO" id="GO:0016020">
    <property type="term" value="C:membrane"/>
    <property type="evidence" value="ECO:0007669"/>
    <property type="project" value="TreeGrafter"/>
</dbReference>
<evidence type="ECO:0000256" key="4">
    <source>
        <dbReference type="ARBA" id="ARBA00023121"/>
    </source>
</evidence>
<dbReference type="Gene3D" id="2.40.160.120">
    <property type="match status" value="1"/>
</dbReference>
<feature type="region of interest" description="Disordered" evidence="5">
    <location>
        <begin position="294"/>
        <end position="319"/>
    </location>
</feature>
<dbReference type="SUPFAM" id="SSF50729">
    <property type="entry name" value="PH domain-like"/>
    <property type="match status" value="1"/>
</dbReference>
<dbReference type="STRING" id="400727.A0A2T7PJ32"/>
<keyword evidence="2" id="KW-0813">Transport</keyword>
<dbReference type="GO" id="GO:0015485">
    <property type="term" value="F:cholesterol binding"/>
    <property type="evidence" value="ECO:0007669"/>
    <property type="project" value="TreeGrafter"/>
</dbReference>
<dbReference type="InterPro" id="IPR000648">
    <property type="entry name" value="Oxysterol-bd"/>
</dbReference>
<evidence type="ECO:0000259" key="6">
    <source>
        <dbReference type="PROSITE" id="PS50003"/>
    </source>
</evidence>
<dbReference type="InterPro" id="IPR037239">
    <property type="entry name" value="OSBP_sf"/>
</dbReference>
<dbReference type="PANTHER" id="PTHR10972:SF102">
    <property type="entry name" value="OXYSTEROL-BINDING PROTEIN"/>
    <property type="match status" value="1"/>
</dbReference>
<dbReference type="FunFam" id="2.30.29.30:FF:000030">
    <property type="entry name" value="Oxysterol-binding protein"/>
    <property type="match status" value="1"/>
</dbReference>
<dbReference type="InterPro" id="IPR011993">
    <property type="entry name" value="PH-like_dom_sf"/>
</dbReference>
<keyword evidence="4" id="KW-0446">Lipid-binding</keyword>
<dbReference type="FunFam" id="1.10.287.2720:FF:000002">
    <property type="entry name" value="Oxysterol-binding protein"/>
    <property type="match status" value="1"/>
</dbReference>
<dbReference type="GO" id="GO:0032541">
    <property type="term" value="C:cortical endoplasmic reticulum"/>
    <property type="evidence" value="ECO:0007669"/>
    <property type="project" value="TreeGrafter"/>
</dbReference>
<dbReference type="Proteomes" id="UP000245119">
    <property type="component" value="Linkage Group LG3"/>
</dbReference>
<dbReference type="SMART" id="SM00233">
    <property type="entry name" value="PH"/>
    <property type="match status" value="1"/>
</dbReference>
<feature type="region of interest" description="Disordered" evidence="5">
    <location>
        <begin position="809"/>
        <end position="830"/>
    </location>
</feature>
<feature type="compositionally biased region" description="Polar residues" evidence="5">
    <location>
        <begin position="77"/>
        <end position="105"/>
    </location>
</feature>
<comment type="caution">
    <text evidence="7">The sequence shown here is derived from an EMBL/GenBank/DDBJ whole genome shotgun (WGS) entry which is preliminary data.</text>
</comment>
<sequence length="926" mass="105589">MLCNGVEISTFSGSEKLLCVLTGHKRKRSRSARPLLGRPVASDDSERVVDHRRLKLLHAFSWQDMLDKKPAGRSMDDSSSIKGGSASGFTNSPERTMSQSFSQTKNSKRESYKAQKKTYRSQKKEAAKELLSTITDPSVVLLGDWLKVRGTLKSWTKLWCVLKPGVLILYKSDKQKKSQWVGTILLNTCELLERPSKKDGFCFKLFHPLDQSIWATKGPKGETIGAFVQPLPYSYCIFRAPSEAAGKCWMDALELALKCTSLLKRSMTRLDTSTEVPDMDTELTRKQIEYHESKSAAAAGSDDYNVGANGNDDVDTEQTGHQYDSLHQQENQMNESDLERHFANQGLEEDKSERDDSDTTQSEFDVEPLPNHNLNPPVETHYEENRTEELGASGDTTQTEEVADENKSLIWTLVKQVRPGMDLSKVVLPTFILEPRSFLDKLSDYYYHADILSEAVLQESPYMRMKYVIRWYLSGFYKKPKGLKKPYNPVIGECFRCYWYHPQTGSRTFYIAEQVSHHPPISVFHVTNRRDGFNISGSILARSKFYGNSLSAILDGVATLTFLERGEDYFITMPFAHCKGILIGTLTMELGGKVTIDCPKSGYKCELEFKLKPFLGSGQASNKIHGKITMGADTLALLDGHWDQEIYIKDRTVRRRDVFWNPTQEVRATRLKRFTVPVPEQYEFESERLWEPVSKAILAADMQTATAEKYRIEEEQRLEARERKQKNEEWVPRFFERDYITGGDWIYRHADDRPWDPVNDVYQFEHEYVIHTQKRHKTPKLRVNSLSSLNKNAEKKKLLIPCTVEESDSSCQGRRRESDSSDYKAPASRSNITVGKGKVSDQALKNLLDPLLQMQKENAVALRNLQQQITRLQAQQVGGNGGMGVGKEWVTLAIIFIFQIILQDCFKFSLYVILNLSPSVDRVTSL</sequence>
<accession>A0A2T7PJ32</accession>
<dbReference type="CDD" id="cd13286">
    <property type="entry name" value="PH_OPR5_ORP8"/>
    <property type="match status" value="1"/>
</dbReference>
<evidence type="ECO:0000313" key="8">
    <source>
        <dbReference type="Proteomes" id="UP000245119"/>
    </source>
</evidence>
<keyword evidence="8" id="KW-1185">Reference proteome</keyword>
<dbReference type="Gene3D" id="1.10.287.2720">
    <property type="match status" value="1"/>
</dbReference>
<evidence type="ECO:0000256" key="5">
    <source>
        <dbReference type="SAM" id="MobiDB-lite"/>
    </source>
</evidence>
<gene>
    <name evidence="7" type="ORF">C0Q70_04699</name>
</gene>
<dbReference type="PANTHER" id="PTHR10972">
    <property type="entry name" value="OXYSTEROL-BINDING PROTEIN-RELATED"/>
    <property type="match status" value="1"/>
</dbReference>
<dbReference type="FunFam" id="2.40.160.120:FF:000004">
    <property type="entry name" value="Oxysterol-binding protein"/>
    <property type="match status" value="1"/>
</dbReference>
<dbReference type="Gene3D" id="3.30.70.3490">
    <property type="match status" value="1"/>
</dbReference>